<name>A0A0U4AS80_9BACT</name>
<dbReference type="STRING" id="1411621.AUC43_15170"/>
<sequence>MVYGEHYDKDRNRYNEALKDKRLIFDSNDISYIIVKTDKDIPVIADCLDARYRSEIPMTELQKLYTKIISVNQINNDF</sequence>
<dbReference type="AlphaFoldDB" id="A0A0U4AS80"/>
<evidence type="ECO:0000313" key="2">
    <source>
        <dbReference type="Proteomes" id="UP000059542"/>
    </source>
</evidence>
<evidence type="ECO:0000313" key="1">
    <source>
        <dbReference type="EMBL" id="ALW86304.1"/>
    </source>
</evidence>
<protein>
    <submittedName>
        <fullName evidence="1">Uncharacterized protein</fullName>
    </submittedName>
</protein>
<dbReference type="Proteomes" id="UP000059542">
    <property type="component" value="Chromosome"/>
</dbReference>
<proteinExistence type="predicted"/>
<reference evidence="1 2" key="1">
    <citation type="submission" date="2015-12" db="EMBL/GenBank/DDBJ databases">
        <authorList>
            <person name="Shamseldin A."/>
            <person name="Moawad H."/>
            <person name="Abd El-Rahim W.M."/>
            <person name="Sadowsky M.J."/>
        </authorList>
    </citation>
    <scope>NUCLEOTIDE SEQUENCE [LARGE SCALE GENOMIC DNA]</scope>
    <source>
        <strain evidence="1 2">DG5B</strain>
    </source>
</reference>
<keyword evidence="2" id="KW-1185">Reference proteome</keyword>
<dbReference type="KEGG" id="hyg:AUC43_15170"/>
<accession>A0A0U4AS80</accession>
<organism evidence="1 2">
    <name type="scientific">Hymenobacter sedentarius</name>
    <dbReference type="NCBI Taxonomy" id="1411621"/>
    <lineage>
        <taxon>Bacteria</taxon>
        <taxon>Pseudomonadati</taxon>
        <taxon>Bacteroidota</taxon>
        <taxon>Cytophagia</taxon>
        <taxon>Cytophagales</taxon>
        <taxon>Hymenobacteraceae</taxon>
        <taxon>Hymenobacter</taxon>
    </lineage>
</organism>
<gene>
    <name evidence="1" type="ORF">AUC43_15170</name>
</gene>
<dbReference type="EMBL" id="CP013909">
    <property type="protein sequence ID" value="ALW86304.1"/>
    <property type="molecule type" value="Genomic_DNA"/>
</dbReference>